<keyword evidence="1" id="KW-0479">Metal-binding</keyword>
<dbReference type="InterPro" id="IPR017907">
    <property type="entry name" value="Znf_RING_CS"/>
</dbReference>
<dbReference type="AlphaFoldDB" id="V9LID1"/>
<protein>
    <submittedName>
        <fullName evidence="4">Putative E3 ubiquitin-protein ligase RNF144A-A</fullName>
    </submittedName>
</protein>
<dbReference type="SUPFAM" id="SSF57850">
    <property type="entry name" value="RING/U-box"/>
    <property type="match status" value="1"/>
</dbReference>
<dbReference type="Gene3D" id="1.20.120.1750">
    <property type="match status" value="1"/>
</dbReference>
<dbReference type="EMBL" id="JW880374">
    <property type="protein sequence ID" value="AFP12891.1"/>
    <property type="molecule type" value="mRNA"/>
</dbReference>
<dbReference type="Pfam" id="PF22191">
    <property type="entry name" value="IBR_1"/>
    <property type="match status" value="1"/>
</dbReference>
<evidence type="ECO:0000256" key="3">
    <source>
        <dbReference type="ARBA" id="ARBA00022833"/>
    </source>
</evidence>
<evidence type="ECO:0000256" key="2">
    <source>
        <dbReference type="ARBA" id="ARBA00022771"/>
    </source>
</evidence>
<accession>V9LID1</accession>
<dbReference type="GO" id="GO:0008270">
    <property type="term" value="F:zinc ion binding"/>
    <property type="evidence" value="ECO:0007669"/>
    <property type="project" value="UniProtKB-KW"/>
</dbReference>
<feature type="non-terminal residue" evidence="4">
    <location>
        <position position="1"/>
    </location>
</feature>
<sequence length="118" mass="12807">STLESLTECPSCPGAPGPRGHRFCWDCLRGWSGGEDNCGNPHCDAVAVLRSCPQIDSPRSHVDRCPKVRACPACRGLLAHVGGCNYMSCPYCGHHFCYRCLMPYHVSPCSIVANPQTL</sequence>
<evidence type="ECO:0000256" key="1">
    <source>
        <dbReference type="ARBA" id="ARBA00022723"/>
    </source>
</evidence>
<keyword evidence="3" id="KW-0862">Zinc</keyword>
<organism evidence="4">
    <name type="scientific">Callorhinchus milii</name>
    <name type="common">Ghost shark</name>
    <dbReference type="NCBI Taxonomy" id="7868"/>
    <lineage>
        <taxon>Eukaryota</taxon>
        <taxon>Metazoa</taxon>
        <taxon>Chordata</taxon>
        <taxon>Craniata</taxon>
        <taxon>Vertebrata</taxon>
        <taxon>Chondrichthyes</taxon>
        <taxon>Holocephali</taxon>
        <taxon>Chimaeriformes</taxon>
        <taxon>Callorhinchidae</taxon>
        <taxon>Callorhinchus</taxon>
    </lineage>
</organism>
<reference evidence="4" key="1">
    <citation type="journal article" date="2014" name="Nature">
        <title>Elephant shark genome provides unique insights into gnathostome evolution.</title>
        <authorList>
            <consortium name="International Elephant Shark Genome Sequencing Consortium"/>
            <person name="Venkatesh B."/>
            <person name="Lee A.P."/>
            <person name="Ravi V."/>
            <person name="Maurya A.K."/>
            <person name="Lian M.M."/>
            <person name="Swann J.B."/>
            <person name="Ohta Y."/>
            <person name="Flajnik M.F."/>
            <person name="Sutoh Y."/>
            <person name="Kasahara M."/>
            <person name="Hoon S."/>
            <person name="Gangu V."/>
            <person name="Roy S.W."/>
            <person name="Irimia M."/>
            <person name="Korzh V."/>
            <person name="Kondrychyn I."/>
            <person name="Lim Z.W."/>
            <person name="Tay B.H."/>
            <person name="Tohari S."/>
            <person name="Kong K.W."/>
            <person name="Ho S."/>
            <person name="Lorente-Galdos B."/>
            <person name="Quilez J."/>
            <person name="Marques-Bonet T."/>
            <person name="Raney B.J."/>
            <person name="Ingham P.W."/>
            <person name="Tay A."/>
            <person name="Hillier L.W."/>
            <person name="Minx P."/>
            <person name="Boehm T."/>
            <person name="Wilson R.K."/>
            <person name="Brenner S."/>
            <person name="Warren W.C."/>
        </authorList>
    </citation>
    <scope>NUCLEOTIDE SEQUENCE</scope>
    <source>
        <tissue evidence="4">Intestine</tissue>
    </source>
</reference>
<dbReference type="CDD" id="cd20336">
    <property type="entry name" value="Rcat_RBR"/>
    <property type="match status" value="1"/>
</dbReference>
<name>V9LID1_CALMI</name>
<evidence type="ECO:0000313" key="4">
    <source>
        <dbReference type="EMBL" id="AFP12891.1"/>
    </source>
</evidence>
<dbReference type="PROSITE" id="PS00518">
    <property type="entry name" value="ZF_RING_1"/>
    <property type="match status" value="1"/>
</dbReference>
<keyword evidence="2" id="KW-0863">Zinc-finger</keyword>
<proteinExistence type="evidence at transcript level"/>